<organism evidence="5 6">
    <name type="scientific">Streptomyces mimosae</name>
    <dbReference type="NCBI Taxonomy" id="2586635"/>
    <lineage>
        <taxon>Bacteria</taxon>
        <taxon>Bacillati</taxon>
        <taxon>Actinomycetota</taxon>
        <taxon>Actinomycetes</taxon>
        <taxon>Kitasatosporales</taxon>
        <taxon>Streptomycetaceae</taxon>
        <taxon>Streptomyces</taxon>
    </lineage>
</organism>
<feature type="domain" description="FAD-binding" evidence="4">
    <location>
        <begin position="4"/>
        <end position="332"/>
    </location>
</feature>
<dbReference type="Gene3D" id="3.30.70.2450">
    <property type="match status" value="1"/>
</dbReference>
<dbReference type="SUPFAM" id="SSF51905">
    <property type="entry name" value="FAD/NAD(P)-binding domain"/>
    <property type="match status" value="1"/>
</dbReference>
<dbReference type="Gene3D" id="3.50.50.60">
    <property type="entry name" value="FAD/NAD(P)-binding domain"/>
    <property type="match status" value="1"/>
</dbReference>
<keyword evidence="2" id="KW-0285">Flavoprotein</keyword>
<dbReference type="InterPro" id="IPR050641">
    <property type="entry name" value="RIFMO-like"/>
</dbReference>
<sequence>MSNTVVIAGGGPSGLMLASELALAGVQAVVIERLPEPSGYSRSLTLQARSQEVFEQRGLNRFSEYPPVASYNFGLVEMQESVDTSLLPLFVPQKAVEDLLEEHCLELGVDIRRGEEVTGFEQDEDGVTVAIRKADGTEYQQRGGYLVGCDGGRSTVRKAAGIGFPGTESTANGLTADVHTSPDETLFLHPTLTQEGFYAAIPVKPGQYRVTAFEFGVPKTSDSIPPTVEEFQAAFKRCSGIDLELLRTSELKWLSRVGNAARLADTYRVGRVFLAGDACHIHLPVSGQGLNTGIQDAFNLGWKLAATINGWAPDGLLDTYNEERRPVGQRVCWNTKAQDALLYPLNVVQPLRELFGELVKIDEVNTYLMDMLTGLGIRYPVGPAEPAEGAKPHPLLGKRVPNVPLRTPGGDIDVATTLHKGQGVLIGFGDTRLPAGVTESWGDRLSVVTAEPNERLAADALLIRPDGYAAYVGTDGVDGETLDACLRLWLGEPNAAGVPA</sequence>
<protein>
    <submittedName>
        <fullName evidence="5">NAD(P)-binding protein</fullName>
    </submittedName>
</protein>
<proteinExistence type="predicted"/>
<dbReference type="InterPro" id="IPR036188">
    <property type="entry name" value="FAD/NAD-bd_sf"/>
</dbReference>
<reference evidence="5" key="1">
    <citation type="submission" date="2019-10" db="EMBL/GenBank/DDBJ databases">
        <title>Nonomuraea sp. nov., isolated from Phyllanthus amarus.</title>
        <authorList>
            <person name="Klykleung N."/>
            <person name="Tanasupawat S."/>
        </authorList>
    </citation>
    <scope>NUCLEOTIDE SEQUENCE [LARGE SCALE GENOMIC DNA]</scope>
    <source>
        <strain evidence="5">3MP-10</strain>
    </source>
</reference>
<dbReference type="PRINTS" id="PR00420">
    <property type="entry name" value="RNGMNOXGNASE"/>
</dbReference>
<dbReference type="PANTHER" id="PTHR43004:SF19">
    <property type="entry name" value="BINDING MONOOXYGENASE, PUTATIVE (JCVI)-RELATED"/>
    <property type="match status" value="1"/>
</dbReference>
<keyword evidence="3" id="KW-0274">FAD</keyword>
<evidence type="ECO:0000256" key="2">
    <source>
        <dbReference type="ARBA" id="ARBA00022630"/>
    </source>
</evidence>
<dbReference type="PANTHER" id="PTHR43004">
    <property type="entry name" value="TRK SYSTEM POTASSIUM UPTAKE PROTEIN"/>
    <property type="match status" value="1"/>
</dbReference>
<comment type="cofactor">
    <cofactor evidence="1">
        <name>FAD</name>
        <dbReference type="ChEBI" id="CHEBI:57692"/>
    </cofactor>
</comment>
<dbReference type="OrthoDB" id="8670884at2"/>
<dbReference type="Pfam" id="PF21274">
    <property type="entry name" value="Rng_hyd_C"/>
    <property type="match status" value="1"/>
</dbReference>
<name>A0A5N6ANI1_9ACTN</name>
<evidence type="ECO:0000313" key="5">
    <source>
        <dbReference type="EMBL" id="KAB8169633.1"/>
    </source>
</evidence>
<accession>A0A5N6ANI1</accession>
<evidence type="ECO:0000313" key="6">
    <source>
        <dbReference type="Proteomes" id="UP000314251"/>
    </source>
</evidence>
<dbReference type="Pfam" id="PF01494">
    <property type="entry name" value="FAD_binding_3"/>
    <property type="match status" value="1"/>
</dbReference>
<dbReference type="GO" id="GO:0071949">
    <property type="term" value="F:FAD binding"/>
    <property type="evidence" value="ECO:0007669"/>
    <property type="project" value="InterPro"/>
</dbReference>
<dbReference type="AlphaFoldDB" id="A0A5N6ANI1"/>
<comment type="caution">
    <text evidence="5">The sequence shown here is derived from an EMBL/GenBank/DDBJ whole genome shotgun (WGS) entry which is preliminary data.</text>
</comment>
<evidence type="ECO:0000256" key="3">
    <source>
        <dbReference type="ARBA" id="ARBA00022827"/>
    </source>
</evidence>
<keyword evidence="6" id="KW-1185">Reference proteome</keyword>
<evidence type="ECO:0000256" key="1">
    <source>
        <dbReference type="ARBA" id="ARBA00001974"/>
    </source>
</evidence>
<evidence type="ECO:0000259" key="4">
    <source>
        <dbReference type="Pfam" id="PF01494"/>
    </source>
</evidence>
<dbReference type="Gene3D" id="3.40.30.120">
    <property type="match status" value="1"/>
</dbReference>
<gene>
    <name evidence="5" type="ORF">FH607_002490</name>
</gene>
<dbReference type="InterPro" id="IPR002938">
    <property type="entry name" value="FAD-bd"/>
</dbReference>
<dbReference type="EMBL" id="VDLY02000002">
    <property type="protein sequence ID" value="KAB8169633.1"/>
    <property type="molecule type" value="Genomic_DNA"/>
</dbReference>
<dbReference type="Proteomes" id="UP000314251">
    <property type="component" value="Unassembled WGS sequence"/>
</dbReference>
<dbReference type="RefSeq" id="WP_139665938.1">
    <property type="nucleotide sequence ID" value="NZ_VDLY02000002.1"/>
</dbReference>
<dbReference type="GO" id="GO:0016709">
    <property type="term" value="F:oxidoreductase activity, acting on paired donors, with incorporation or reduction of molecular oxygen, NAD(P)H as one donor, and incorporation of one atom of oxygen"/>
    <property type="evidence" value="ECO:0007669"/>
    <property type="project" value="UniProtKB-ARBA"/>
</dbReference>